<sequence>MYSERDSYSPGYSTLLWLNPGEERVCVAYLSVAAVGEERRGWQKMLDVAWQLNYHATSPWFSPDELWRLGIHFAKESLWAEEDIFRGFSIGLLWAEGTNKQPGRWRQRPDHKYEIGWAGQNASLAVALLNDFLRSGDRDSLVRGLATLDCWVAGAALPGGLMRCHFDAILDGSSFLTDDFTRTGGDAREHQDACNLGGAALALFEAAQLAQQCGSPRPQYKDAALGICNFVLQTQRADGCIGRAWANNGVLLAMEGTIGAFLILPLISAYVHTDDERYLAAAERAYTYYIDALLRDGYTTAGALDTDCIDKESAVPLMDAGLTLYEVTGAHHYLNGAMHAAYYLASWQWCHTVEYSAESVLGKIGYDTFGGTAVSTQHHHLDPYAIACVPGWLQLAQLTGEDIWRQRARAAWDHGTIGISDGSLLVLGKQRPIGSQDEGAFHTRWREYGSVSEWLVAWPTAFRLDVLRRSNDWLSLNE</sequence>
<proteinExistence type="predicted"/>
<dbReference type="SUPFAM" id="SSF48208">
    <property type="entry name" value="Six-hairpin glycosidases"/>
    <property type="match status" value="1"/>
</dbReference>
<dbReference type="InterPro" id="IPR008928">
    <property type="entry name" value="6-hairpin_glycosidase_sf"/>
</dbReference>
<dbReference type="Proteomes" id="UP000287188">
    <property type="component" value="Unassembled WGS sequence"/>
</dbReference>
<reference evidence="2" key="1">
    <citation type="submission" date="2018-12" db="EMBL/GenBank/DDBJ databases">
        <title>Tengunoibacter tsumagoiensis gen. nov., sp. nov., Dictyobacter kobayashii sp. nov., D. alpinus sp. nov., and D. joshuensis sp. nov. and description of Dictyobacteraceae fam. nov. within the order Ktedonobacterales isolated from Tengu-no-mugimeshi.</title>
        <authorList>
            <person name="Wang C.M."/>
            <person name="Zheng Y."/>
            <person name="Sakai Y."/>
            <person name="Toyoda A."/>
            <person name="Minakuchi Y."/>
            <person name="Abe K."/>
            <person name="Yokota A."/>
            <person name="Yabe S."/>
        </authorList>
    </citation>
    <scope>NUCLEOTIDE SEQUENCE [LARGE SCALE GENOMIC DNA]</scope>
    <source>
        <strain evidence="2">Uno11</strain>
    </source>
</reference>
<evidence type="ECO:0000313" key="2">
    <source>
        <dbReference type="Proteomes" id="UP000287188"/>
    </source>
</evidence>
<dbReference type="EMBL" id="BIFS01000002">
    <property type="protein sequence ID" value="GCE22506.1"/>
    <property type="molecule type" value="Genomic_DNA"/>
</dbReference>
<evidence type="ECO:0000313" key="1">
    <source>
        <dbReference type="EMBL" id="GCE22506.1"/>
    </source>
</evidence>
<comment type="caution">
    <text evidence="1">The sequence shown here is derived from an EMBL/GenBank/DDBJ whole genome shotgun (WGS) entry which is preliminary data.</text>
</comment>
<organism evidence="1 2">
    <name type="scientific">Dictyobacter kobayashii</name>
    <dbReference type="NCBI Taxonomy" id="2014872"/>
    <lineage>
        <taxon>Bacteria</taxon>
        <taxon>Bacillati</taxon>
        <taxon>Chloroflexota</taxon>
        <taxon>Ktedonobacteria</taxon>
        <taxon>Ktedonobacterales</taxon>
        <taxon>Dictyobacteraceae</taxon>
        <taxon>Dictyobacter</taxon>
    </lineage>
</organism>
<name>A0A402ATM1_9CHLR</name>
<dbReference type="GO" id="GO:0005975">
    <property type="term" value="P:carbohydrate metabolic process"/>
    <property type="evidence" value="ECO:0007669"/>
    <property type="project" value="InterPro"/>
</dbReference>
<keyword evidence="2" id="KW-1185">Reference proteome</keyword>
<dbReference type="AlphaFoldDB" id="A0A402ATM1"/>
<protein>
    <submittedName>
        <fullName evidence="1">Uncharacterized protein</fullName>
    </submittedName>
</protein>
<dbReference type="Gene3D" id="1.50.10.20">
    <property type="match status" value="1"/>
</dbReference>
<gene>
    <name evidence="1" type="ORF">KDK_63060</name>
</gene>
<accession>A0A402ATM1</accession>